<evidence type="ECO:0000256" key="7">
    <source>
        <dbReference type="ARBA" id="ARBA00022430"/>
    </source>
</evidence>
<dbReference type="NCBIfam" id="TIGR00171">
    <property type="entry name" value="leuD"/>
    <property type="match status" value="1"/>
</dbReference>
<feature type="domain" description="Aconitase A/isopropylmalate dehydratase small subunit swivel" evidence="11">
    <location>
        <begin position="1"/>
        <end position="123"/>
    </location>
</feature>
<gene>
    <name evidence="12" type="ORF">SAMN02745775_104252</name>
</gene>
<organism evidence="12 13">
    <name type="scientific">Falsiroseomonas stagni DSM 19981</name>
    <dbReference type="NCBI Taxonomy" id="1123062"/>
    <lineage>
        <taxon>Bacteria</taxon>
        <taxon>Pseudomonadati</taxon>
        <taxon>Pseudomonadota</taxon>
        <taxon>Alphaproteobacteria</taxon>
        <taxon>Acetobacterales</taxon>
        <taxon>Roseomonadaceae</taxon>
        <taxon>Falsiroseomonas</taxon>
    </lineage>
</organism>
<evidence type="ECO:0000256" key="10">
    <source>
        <dbReference type="ARBA" id="ARBA00023304"/>
    </source>
</evidence>
<dbReference type="PANTHER" id="PTHR43345:SF5">
    <property type="entry name" value="3-ISOPROPYLMALATE DEHYDRATASE SMALL SUBUNIT"/>
    <property type="match status" value="1"/>
</dbReference>
<dbReference type="GO" id="GO:0009098">
    <property type="term" value="P:L-leucine biosynthetic process"/>
    <property type="evidence" value="ECO:0007669"/>
    <property type="project" value="UniProtKB-UniPathway"/>
</dbReference>
<dbReference type="InterPro" id="IPR033940">
    <property type="entry name" value="IPMI_Swivel"/>
</dbReference>
<protein>
    <recommendedName>
        <fullName evidence="6">3-isopropylmalate dehydratase</fullName>
        <ecNumber evidence="6">4.2.1.33</ecNumber>
    </recommendedName>
</protein>
<dbReference type="OrthoDB" id="9777465at2"/>
<dbReference type="CDD" id="cd01577">
    <property type="entry name" value="IPMI_Swivel"/>
    <property type="match status" value="1"/>
</dbReference>
<dbReference type="UniPathway" id="UPA00048">
    <property type="reaction ID" value="UER00071"/>
</dbReference>
<dbReference type="InterPro" id="IPR015928">
    <property type="entry name" value="Aconitase/3IPM_dehydase_swvl"/>
</dbReference>
<evidence type="ECO:0000256" key="9">
    <source>
        <dbReference type="ARBA" id="ARBA00023239"/>
    </source>
</evidence>
<comment type="subunit">
    <text evidence="5">Heterodimer of LeuC and LeuD.</text>
</comment>
<sequence length="199" mass="21682">MEKFLRLESVAVPFAKDNIDTDQILPARFLHLPRDADHGACLFRDLRTRPDGTEIEDFPLNRGPWRQGRIALGGQNFACGSSRENAVWAMHGHGFRAVIAPSFGDIFAQNGLKNGLLPVVLPAATVTMMIAQAEADPAGEVVVDLEAQTVTAADGSVHAFDIDPFARKCLLEGLDEMAVTLSYADEIAAFESRFGRENN</sequence>
<comment type="pathway">
    <text evidence="3">Amino-acid biosynthesis; L-leucine biosynthesis; L-leucine from 3-methyl-2-oxobutanoate: step 2/4.</text>
</comment>
<name>A0A1I4AZD6_9PROT</name>
<keyword evidence="13" id="KW-1185">Reference proteome</keyword>
<evidence type="ECO:0000256" key="5">
    <source>
        <dbReference type="ARBA" id="ARBA00011271"/>
    </source>
</evidence>
<evidence type="ECO:0000259" key="11">
    <source>
        <dbReference type="Pfam" id="PF00694"/>
    </source>
</evidence>
<proteinExistence type="inferred from homology"/>
<dbReference type="PANTHER" id="PTHR43345">
    <property type="entry name" value="3-ISOPROPYLMALATE DEHYDRATASE SMALL SUBUNIT 2-RELATED-RELATED"/>
    <property type="match status" value="1"/>
</dbReference>
<dbReference type="EC" id="4.2.1.33" evidence="6"/>
<comment type="catalytic activity">
    <reaction evidence="1">
        <text>(2R,3S)-3-isopropylmalate = (2S)-2-isopropylmalate</text>
        <dbReference type="Rhea" id="RHEA:32287"/>
        <dbReference type="ChEBI" id="CHEBI:1178"/>
        <dbReference type="ChEBI" id="CHEBI:35121"/>
        <dbReference type="EC" id="4.2.1.33"/>
    </reaction>
</comment>
<evidence type="ECO:0000256" key="4">
    <source>
        <dbReference type="ARBA" id="ARBA00009845"/>
    </source>
</evidence>
<dbReference type="InterPro" id="IPR000573">
    <property type="entry name" value="AconitaseA/IPMdHydase_ssu_swvl"/>
</dbReference>
<evidence type="ECO:0000256" key="6">
    <source>
        <dbReference type="ARBA" id="ARBA00011998"/>
    </source>
</evidence>
<dbReference type="Proteomes" id="UP000199473">
    <property type="component" value="Unassembled WGS sequence"/>
</dbReference>
<comment type="function">
    <text evidence="2">Catalyzes the isomerization between 2-isopropylmalate and 3-isopropylmalate, via the formation of 2-isopropylmaleate.</text>
</comment>
<dbReference type="GO" id="GO:0003861">
    <property type="term" value="F:3-isopropylmalate dehydratase activity"/>
    <property type="evidence" value="ECO:0007669"/>
    <property type="project" value="UniProtKB-EC"/>
</dbReference>
<evidence type="ECO:0000313" key="12">
    <source>
        <dbReference type="EMBL" id="SFK60956.1"/>
    </source>
</evidence>
<keyword evidence="7" id="KW-0432">Leucine biosynthesis</keyword>
<dbReference type="InterPro" id="IPR050075">
    <property type="entry name" value="LeuD"/>
</dbReference>
<comment type="similarity">
    <text evidence="4">Belongs to the LeuD family. LeuD type 1 subfamily.</text>
</comment>
<dbReference type="InterPro" id="IPR004431">
    <property type="entry name" value="3-IsopropMal_deHydase_ssu"/>
</dbReference>
<evidence type="ECO:0000313" key="13">
    <source>
        <dbReference type="Proteomes" id="UP000199473"/>
    </source>
</evidence>
<evidence type="ECO:0000256" key="1">
    <source>
        <dbReference type="ARBA" id="ARBA00000491"/>
    </source>
</evidence>
<evidence type="ECO:0000256" key="3">
    <source>
        <dbReference type="ARBA" id="ARBA00004729"/>
    </source>
</evidence>
<dbReference type="Pfam" id="PF00694">
    <property type="entry name" value="Aconitase_C"/>
    <property type="match status" value="1"/>
</dbReference>
<keyword evidence="9" id="KW-0456">Lyase</keyword>
<dbReference type="Gene3D" id="3.20.19.10">
    <property type="entry name" value="Aconitase, domain 4"/>
    <property type="match status" value="1"/>
</dbReference>
<evidence type="ECO:0000256" key="8">
    <source>
        <dbReference type="ARBA" id="ARBA00022605"/>
    </source>
</evidence>
<dbReference type="RefSeq" id="WP_092960304.1">
    <property type="nucleotide sequence ID" value="NZ_FOSQ01000004.1"/>
</dbReference>
<dbReference type="GO" id="GO:0009316">
    <property type="term" value="C:3-isopropylmalate dehydratase complex"/>
    <property type="evidence" value="ECO:0007669"/>
    <property type="project" value="InterPro"/>
</dbReference>
<dbReference type="AlphaFoldDB" id="A0A1I4AZD6"/>
<dbReference type="STRING" id="1123062.SAMN02745775_104252"/>
<keyword evidence="8" id="KW-0028">Amino-acid biosynthesis</keyword>
<dbReference type="EMBL" id="FOSQ01000004">
    <property type="protein sequence ID" value="SFK60956.1"/>
    <property type="molecule type" value="Genomic_DNA"/>
</dbReference>
<keyword evidence="10" id="KW-0100">Branched-chain amino acid biosynthesis</keyword>
<accession>A0A1I4AZD6</accession>
<reference evidence="12 13" key="1">
    <citation type="submission" date="2016-10" db="EMBL/GenBank/DDBJ databases">
        <authorList>
            <person name="de Groot N.N."/>
        </authorList>
    </citation>
    <scope>NUCLEOTIDE SEQUENCE [LARGE SCALE GENOMIC DNA]</scope>
    <source>
        <strain evidence="12 13">DSM 19981</strain>
    </source>
</reference>
<evidence type="ECO:0000256" key="2">
    <source>
        <dbReference type="ARBA" id="ARBA00002695"/>
    </source>
</evidence>
<dbReference type="NCBIfam" id="NF002458">
    <property type="entry name" value="PRK01641.1"/>
    <property type="match status" value="1"/>
</dbReference>
<dbReference type="SUPFAM" id="SSF52016">
    <property type="entry name" value="LeuD/IlvD-like"/>
    <property type="match status" value="1"/>
</dbReference>